<dbReference type="EC" id="3.6.1.9" evidence="3"/>
<comment type="subcellular location">
    <subcellularLocation>
        <location evidence="3">Cytoplasm</location>
    </subcellularLocation>
</comment>
<proteinExistence type="inferred from homology"/>
<dbReference type="NCBIfam" id="TIGR00172">
    <property type="entry name" value="maf"/>
    <property type="match status" value="1"/>
</dbReference>
<evidence type="ECO:0000256" key="1">
    <source>
        <dbReference type="ARBA" id="ARBA00001968"/>
    </source>
</evidence>
<dbReference type="RefSeq" id="WP_092475857.1">
    <property type="nucleotide sequence ID" value="NZ_FOHN01000002.1"/>
</dbReference>
<dbReference type="GO" id="GO:0005737">
    <property type="term" value="C:cytoplasm"/>
    <property type="evidence" value="ECO:0007669"/>
    <property type="project" value="UniProtKB-SubCell"/>
</dbReference>
<keyword evidence="3" id="KW-0963">Cytoplasm</keyword>
<comment type="function">
    <text evidence="3">Nucleoside triphosphate pyrophosphatase that hydrolyzes dTTP and UTP. May have a dual role in cell division arrest and in preventing the incorporation of modified nucleotides into cellular nucleic acids.</text>
</comment>
<reference evidence="4 5" key="1">
    <citation type="submission" date="2016-10" db="EMBL/GenBank/DDBJ databases">
        <authorList>
            <person name="de Groot N.N."/>
        </authorList>
    </citation>
    <scope>NUCLEOTIDE SEQUENCE [LARGE SCALE GENOMIC DNA]</scope>
    <source>
        <strain evidence="4 5">DSM 1801</strain>
    </source>
</reference>
<organism evidence="4 5">
    <name type="scientific">[Clostridium] polysaccharolyticum</name>
    <dbReference type="NCBI Taxonomy" id="29364"/>
    <lineage>
        <taxon>Bacteria</taxon>
        <taxon>Bacillati</taxon>
        <taxon>Bacillota</taxon>
        <taxon>Clostridia</taxon>
        <taxon>Lachnospirales</taxon>
        <taxon>Lachnospiraceae</taxon>
    </lineage>
</organism>
<dbReference type="OrthoDB" id="9807767at2"/>
<comment type="similarity">
    <text evidence="3">Belongs to the Maf family. YhdE subfamily.</text>
</comment>
<dbReference type="Pfam" id="PF02545">
    <property type="entry name" value="Maf"/>
    <property type="match status" value="1"/>
</dbReference>
<dbReference type="Proteomes" id="UP000199800">
    <property type="component" value="Unassembled WGS sequence"/>
</dbReference>
<feature type="active site" description="Proton acceptor" evidence="3">
    <location>
        <position position="70"/>
    </location>
</feature>
<gene>
    <name evidence="4" type="ORF">SAMN04487772_102225</name>
</gene>
<dbReference type="PANTHER" id="PTHR43213:SF5">
    <property type="entry name" value="BIFUNCTIONAL DTTP_UTP PYROPHOSPHATASE_METHYLTRANSFERASE PROTEIN-RELATED"/>
    <property type="match status" value="1"/>
</dbReference>
<dbReference type="PIRSF" id="PIRSF006305">
    <property type="entry name" value="Maf"/>
    <property type="match status" value="1"/>
</dbReference>
<keyword evidence="2 3" id="KW-0378">Hydrolase</keyword>
<dbReference type="HAMAP" id="MF_00528">
    <property type="entry name" value="Maf"/>
    <property type="match status" value="1"/>
</dbReference>
<dbReference type="STRING" id="29364.SAMN04487772_102225"/>
<evidence type="ECO:0000256" key="2">
    <source>
        <dbReference type="ARBA" id="ARBA00022801"/>
    </source>
</evidence>
<feature type="site" description="Important for substrate specificity" evidence="3">
    <location>
        <position position="71"/>
    </location>
</feature>
<dbReference type="CDD" id="cd00555">
    <property type="entry name" value="Maf"/>
    <property type="match status" value="1"/>
</dbReference>
<dbReference type="GO" id="GO:0036221">
    <property type="term" value="F:UTP diphosphatase activity"/>
    <property type="evidence" value="ECO:0007669"/>
    <property type="project" value="RHEA"/>
</dbReference>
<dbReference type="Gene3D" id="3.90.950.10">
    <property type="match status" value="1"/>
</dbReference>
<protein>
    <recommendedName>
        <fullName evidence="3">dTTP/UTP pyrophosphatase</fullName>
        <shortName evidence="3">dTTPase/UTPase</shortName>
        <ecNumber evidence="3">3.6.1.9</ecNumber>
    </recommendedName>
    <alternativeName>
        <fullName evidence="3">Nucleoside triphosphate pyrophosphatase</fullName>
    </alternativeName>
    <alternativeName>
        <fullName evidence="3">Nucleotide pyrophosphatase</fullName>
        <shortName evidence="3">Nucleotide PPase</shortName>
    </alternativeName>
</protein>
<name>A0A1H9YWF1_9FIRM</name>
<evidence type="ECO:0000256" key="3">
    <source>
        <dbReference type="HAMAP-Rule" id="MF_00528"/>
    </source>
</evidence>
<evidence type="ECO:0000313" key="4">
    <source>
        <dbReference type="EMBL" id="SES73521.1"/>
    </source>
</evidence>
<dbReference type="GO" id="GO:0009117">
    <property type="term" value="P:nucleotide metabolic process"/>
    <property type="evidence" value="ECO:0007669"/>
    <property type="project" value="UniProtKB-KW"/>
</dbReference>
<dbReference type="EMBL" id="FOHN01000002">
    <property type="protein sequence ID" value="SES73521.1"/>
    <property type="molecule type" value="Genomic_DNA"/>
</dbReference>
<dbReference type="GO" id="GO:0036218">
    <property type="term" value="F:dTTP diphosphatase activity"/>
    <property type="evidence" value="ECO:0007669"/>
    <property type="project" value="RHEA"/>
</dbReference>
<feature type="site" description="Important for substrate specificity" evidence="3">
    <location>
        <position position="157"/>
    </location>
</feature>
<comment type="catalytic activity">
    <reaction evidence="3">
        <text>UTP + H2O = UMP + diphosphate + H(+)</text>
        <dbReference type="Rhea" id="RHEA:29395"/>
        <dbReference type="ChEBI" id="CHEBI:15377"/>
        <dbReference type="ChEBI" id="CHEBI:15378"/>
        <dbReference type="ChEBI" id="CHEBI:33019"/>
        <dbReference type="ChEBI" id="CHEBI:46398"/>
        <dbReference type="ChEBI" id="CHEBI:57865"/>
        <dbReference type="EC" id="3.6.1.9"/>
    </reaction>
</comment>
<comment type="caution">
    <text evidence="3">Lacks conserved residue(s) required for the propagation of feature annotation.</text>
</comment>
<dbReference type="AlphaFoldDB" id="A0A1H9YWF1"/>
<feature type="site" description="Important for substrate specificity" evidence="3">
    <location>
        <position position="12"/>
    </location>
</feature>
<evidence type="ECO:0000313" key="5">
    <source>
        <dbReference type="Proteomes" id="UP000199800"/>
    </source>
</evidence>
<accession>A0A1H9YWF1</accession>
<keyword evidence="3" id="KW-0546">Nucleotide metabolism</keyword>
<keyword evidence="5" id="KW-1185">Reference proteome</keyword>
<comment type="cofactor">
    <cofactor evidence="1 3">
        <name>a divalent metal cation</name>
        <dbReference type="ChEBI" id="CHEBI:60240"/>
    </cofactor>
</comment>
<dbReference type="PANTHER" id="PTHR43213">
    <property type="entry name" value="BIFUNCTIONAL DTTP/UTP PYROPHOSPHATASE/METHYLTRANSFERASE PROTEIN-RELATED"/>
    <property type="match status" value="1"/>
</dbReference>
<sequence length="199" mass="21887">MYQVILASGSPRRREILEQCGISFRTEKSNAEEIITQTKPCEVVKELSLVKALEVADRVKEGDYIVLGADTIVANGDMILGKPKSEKEAEEMIAAIQGHEHSVYTGVTAVIKKNGAQKQITFYEETKVFIAAMTEEEIADYVASGESMDKAGAYAIQGLFASYVKGIEGDYYNVVGLPVCALMEHLKENGVNLKKDCRR</sequence>
<comment type="catalytic activity">
    <reaction evidence="3">
        <text>dTTP + H2O = dTMP + diphosphate + H(+)</text>
        <dbReference type="Rhea" id="RHEA:28534"/>
        <dbReference type="ChEBI" id="CHEBI:15377"/>
        <dbReference type="ChEBI" id="CHEBI:15378"/>
        <dbReference type="ChEBI" id="CHEBI:33019"/>
        <dbReference type="ChEBI" id="CHEBI:37568"/>
        <dbReference type="ChEBI" id="CHEBI:63528"/>
        <dbReference type="EC" id="3.6.1.9"/>
    </reaction>
</comment>
<dbReference type="SUPFAM" id="SSF52972">
    <property type="entry name" value="ITPase-like"/>
    <property type="match status" value="1"/>
</dbReference>
<dbReference type="InterPro" id="IPR029001">
    <property type="entry name" value="ITPase-like_fam"/>
</dbReference>
<dbReference type="InterPro" id="IPR003697">
    <property type="entry name" value="Maf-like"/>
</dbReference>